<dbReference type="InterPro" id="IPR006593">
    <property type="entry name" value="Cyt_b561/ferric_Rdtase_TM"/>
</dbReference>
<accession>A0A0D3JNY5</accession>
<keyword evidence="9" id="KW-0408">Iron</keyword>
<evidence type="ECO:0000256" key="8">
    <source>
        <dbReference type="ARBA" id="ARBA00022989"/>
    </source>
</evidence>
<keyword evidence="3" id="KW-0813">Transport</keyword>
<evidence type="ECO:0000256" key="10">
    <source>
        <dbReference type="ARBA" id="ARBA00023136"/>
    </source>
</evidence>
<keyword evidence="7" id="KW-0249">Electron transport</keyword>
<dbReference type="InterPro" id="IPR045150">
    <property type="entry name" value="CYB561D1/2"/>
</dbReference>
<feature type="transmembrane region" description="Helical" evidence="12">
    <location>
        <begin position="147"/>
        <end position="166"/>
    </location>
</feature>
<comment type="cofactor">
    <cofactor evidence="1">
        <name>heme b</name>
        <dbReference type="ChEBI" id="CHEBI:60344"/>
    </cofactor>
</comment>
<dbReference type="HOGENOM" id="CLU_1095948_0_0_1"/>
<keyword evidence="4" id="KW-0349">Heme</keyword>
<evidence type="ECO:0000256" key="2">
    <source>
        <dbReference type="ARBA" id="ARBA00004141"/>
    </source>
</evidence>
<proteinExistence type="predicted"/>
<name>A0A0D3JNY5_EMIH1</name>
<dbReference type="Proteomes" id="UP000013827">
    <property type="component" value="Unassembled WGS sequence"/>
</dbReference>
<feature type="region of interest" description="Disordered" evidence="11">
    <location>
        <begin position="235"/>
        <end position="254"/>
    </location>
</feature>
<dbReference type="KEGG" id="ehx:EMIHUDRAFT_206407"/>
<evidence type="ECO:0000313" key="14">
    <source>
        <dbReference type="EnsemblProtists" id="EOD25220"/>
    </source>
</evidence>
<evidence type="ECO:0000259" key="13">
    <source>
        <dbReference type="SMART" id="SM00665"/>
    </source>
</evidence>
<keyword evidence="10 12" id="KW-0472">Membrane</keyword>
<dbReference type="GO" id="GO:0046872">
    <property type="term" value="F:metal ion binding"/>
    <property type="evidence" value="ECO:0007669"/>
    <property type="project" value="UniProtKB-KW"/>
</dbReference>
<dbReference type="AlphaFoldDB" id="A0A0D3JNY5"/>
<evidence type="ECO:0000256" key="9">
    <source>
        <dbReference type="ARBA" id="ARBA00023004"/>
    </source>
</evidence>
<evidence type="ECO:0000256" key="3">
    <source>
        <dbReference type="ARBA" id="ARBA00022448"/>
    </source>
</evidence>
<evidence type="ECO:0000256" key="7">
    <source>
        <dbReference type="ARBA" id="ARBA00022982"/>
    </source>
</evidence>
<dbReference type="SMART" id="SM00665">
    <property type="entry name" value="B561"/>
    <property type="match status" value="1"/>
</dbReference>
<dbReference type="PANTHER" id="PTHR15422:SF45">
    <property type="entry name" value="CYTOCHROME B561 DOMAIN-CONTAINING PROTEIN"/>
    <property type="match status" value="1"/>
</dbReference>
<dbReference type="GO" id="GO:0016020">
    <property type="term" value="C:membrane"/>
    <property type="evidence" value="ECO:0007669"/>
    <property type="project" value="UniProtKB-SubCell"/>
</dbReference>
<dbReference type="PaxDb" id="2903-EOD25220"/>
<evidence type="ECO:0000256" key="5">
    <source>
        <dbReference type="ARBA" id="ARBA00022692"/>
    </source>
</evidence>
<feature type="transmembrane region" description="Helical" evidence="12">
    <location>
        <begin position="186"/>
        <end position="204"/>
    </location>
</feature>
<dbReference type="RefSeq" id="XP_005777649.1">
    <property type="nucleotide sequence ID" value="XM_005777592.1"/>
</dbReference>
<dbReference type="EnsemblProtists" id="EOD25220">
    <property type="protein sequence ID" value="EOD25220"/>
    <property type="gene ID" value="EMIHUDRAFT_206407"/>
</dbReference>
<evidence type="ECO:0000256" key="12">
    <source>
        <dbReference type="SAM" id="Phobius"/>
    </source>
</evidence>
<evidence type="ECO:0000256" key="6">
    <source>
        <dbReference type="ARBA" id="ARBA00022723"/>
    </source>
</evidence>
<keyword evidence="5 12" id="KW-0812">Transmembrane</keyword>
<feature type="transmembrane region" description="Helical" evidence="12">
    <location>
        <begin position="87"/>
        <end position="106"/>
    </location>
</feature>
<sequence>MYYSSASSSRNAAVAILASRCAAASASHALKLACLLAVPCAALSHYIGRPWRWFSLHPLLMTMAFIAAAGSGITVKRMGGRTNTLMHGYAMLSAFALALAGWYVIYQQKAKATAEPLPLPGSRVMPLSLAACQVMLGKPHNTSWHSLQGLLAIGGYALGAAAGLFALHPDFGQYRSGKGVRLAHKLASRAASLAALIAIGTGYFKLADAYSTPLLAAALVAFAVSCAFFEAPTKRPQPAPRLPETTPLQAIGSE</sequence>
<evidence type="ECO:0000256" key="4">
    <source>
        <dbReference type="ARBA" id="ARBA00022617"/>
    </source>
</evidence>
<keyword evidence="6" id="KW-0479">Metal-binding</keyword>
<dbReference type="GeneID" id="17270766"/>
<comment type="subcellular location">
    <subcellularLocation>
        <location evidence="2">Membrane</location>
        <topology evidence="2">Multi-pass membrane protein</topology>
    </subcellularLocation>
</comment>
<dbReference type="PANTHER" id="PTHR15422">
    <property type="entry name" value="OS05G0565100 PROTEIN"/>
    <property type="match status" value="1"/>
</dbReference>
<organism evidence="14 15">
    <name type="scientific">Emiliania huxleyi (strain CCMP1516)</name>
    <dbReference type="NCBI Taxonomy" id="280463"/>
    <lineage>
        <taxon>Eukaryota</taxon>
        <taxon>Haptista</taxon>
        <taxon>Haptophyta</taxon>
        <taxon>Prymnesiophyceae</taxon>
        <taxon>Isochrysidales</taxon>
        <taxon>Noelaerhabdaceae</taxon>
        <taxon>Emiliania</taxon>
    </lineage>
</organism>
<evidence type="ECO:0000313" key="15">
    <source>
        <dbReference type="Proteomes" id="UP000013827"/>
    </source>
</evidence>
<feature type="transmembrane region" description="Helical" evidence="12">
    <location>
        <begin position="53"/>
        <end position="75"/>
    </location>
</feature>
<reference evidence="15" key="1">
    <citation type="journal article" date="2013" name="Nature">
        <title>Pan genome of the phytoplankton Emiliania underpins its global distribution.</title>
        <authorList>
            <person name="Read B.A."/>
            <person name="Kegel J."/>
            <person name="Klute M.J."/>
            <person name="Kuo A."/>
            <person name="Lefebvre S.C."/>
            <person name="Maumus F."/>
            <person name="Mayer C."/>
            <person name="Miller J."/>
            <person name="Monier A."/>
            <person name="Salamov A."/>
            <person name="Young J."/>
            <person name="Aguilar M."/>
            <person name="Claverie J.M."/>
            <person name="Frickenhaus S."/>
            <person name="Gonzalez K."/>
            <person name="Herman E.K."/>
            <person name="Lin Y.C."/>
            <person name="Napier J."/>
            <person name="Ogata H."/>
            <person name="Sarno A.F."/>
            <person name="Shmutz J."/>
            <person name="Schroeder D."/>
            <person name="de Vargas C."/>
            <person name="Verret F."/>
            <person name="von Dassow P."/>
            <person name="Valentin K."/>
            <person name="Van de Peer Y."/>
            <person name="Wheeler G."/>
            <person name="Dacks J.B."/>
            <person name="Delwiche C.F."/>
            <person name="Dyhrman S.T."/>
            <person name="Glockner G."/>
            <person name="John U."/>
            <person name="Richards T."/>
            <person name="Worden A.Z."/>
            <person name="Zhang X."/>
            <person name="Grigoriev I.V."/>
            <person name="Allen A.E."/>
            <person name="Bidle K."/>
            <person name="Borodovsky M."/>
            <person name="Bowler C."/>
            <person name="Brownlee C."/>
            <person name="Cock J.M."/>
            <person name="Elias M."/>
            <person name="Gladyshev V.N."/>
            <person name="Groth M."/>
            <person name="Guda C."/>
            <person name="Hadaegh A."/>
            <person name="Iglesias-Rodriguez M.D."/>
            <person name="Jenkins J."/>
            <person name="Jones B.M."/>
            <person name="Lawson T."/>
            <person name="Leese F."/>
            <person name="Lindquist E."/>
            <person name="Lobanov A."/>
            <person name="Lomsadze A."/>
            <person name="Malik S.B."/>
            <person name="Marsh M.E."/>
            <person name="Mackinder L."/>
            <person name="Mock T."/>
            <person name="Mueller-Roeber B."/>
            <person name="Pagarete A."/>
            <person name="Parker M."/>
            <person name="Probert I."/>
            <person name="Quesneville H."/>
            <person name="Raines C."/>
            <person name="Rensing S.A."/>
            <person name="Riano-Pachon D.M."/>
            <person name="Richier S."/>
            <person name="Rokitta S."/>
            <person name="Shiraiwa Y."/>
            <person name="Soanes D.M."/>
            <person name="van der Giezen M."/>
            <person name="Wahlund T.M."/>
            <person name="Williams B."/>
            <person name="Wilson W."/>
            <person name="Wolfe G."/>
            <person name="Wurch L.L."/>
        </authorList>
    </citation>
    <scope>NUCLEOTIDE SEQUENCE</scope>
</reference>
<evidence type="ECO:0000256" key="1">
    <source>
        <dbReference type="ARBA" id="ARBA00001970"/>
    </source>
</evidence>
<keyword evidence="8 12" id="KW-1133">Transmembrane helix</keyword>
<dbReference type="eggNOG" id="ENOG502SB9P">
    <property type="taxonomic scope" value="Eukaryota"/>
</dbReference>
<keyword evidence="15" id="KW-1185">Reference proteome</keyword>
<dbReference type="GO" id="GO:0140575">
    <property type="term" value="F:transmembrane monodehydroascorbate reductase activity"/>
    <property type="evidence" value="ECO:0007669"/>
    <property type="project" value="InterPro"/>
</dbReference>
<feature type="domain" description="Cytochrome b561" evidence="13">
    <location>
        <begin position="56"/>
        <end position="203"/>
    </location>
</feature>
<dbReference type="Gene3D" id="1.20.120.1770">
    <property type="match status" value="1"/>
</dbReference>
<protein>
    <recommendedName>
        <fullName evidence="13">Cytochrome b561 domain-containing protein</fullName>
    </recommendedName>
</protein>
<evidence type="ECO:0000256" key="11">
    <source>
        <dbReference type="SAM" id="MobiDB-lite"/>
    </source>
</evidence>
<reference evidence="14" key="2">
    <citation type="submission" date="2024-10" db="UniProtKB">
        <authorList>
            <consortium name="EnsemblProtists"/>
        </authorList>
    </citation>
    <scope>IDENTIFICATION</scope>
</reference>
<feature type="transmembrane region" description="Helical" evidence="12">
    <location>
        <begin position="210"/>
        <end position="231"/>
    </location>
</feature>